<accession>A0A2T5Q465</accession>
<gene>
    <name evidence="1" type="ORF">DB325_04300</name>
</gene>
<organism evidence="1 2">
    <name type="scientific">Limosilactobacillus reuteri</name>
    <name type="common">Lactobacillus reuteri</name>
    <dbReference type="NCBI Taxonomy" id="1598"/>
    <lineage>
        <taxon>Bacteria</taxon>
        <taxon>Bacillati</taxon>
        <taxon>Bacillota</taxon>
        <taxon>Bacilli</taxon>
        <taxon>Lactobacillales</taxon>
        <taxon>Lactobacillaceae</taxon>
        <taxon>Limosilactobacillus</taxon>
    </lineage>
</organism>
<dbReference type="EMBL" id="QAZN01000005">
    <property type="protein sequence ID" value="PTV04274.1"/>
    <property type="molecule type" value="Genomic_DNA"/>
</dbReference>
<dbReference type="Proteomes" id="UP000244083">
    <property type="component" value="Unassembled WGS sequence"/>
</dbReference>
<sequence>MKLTEKQKDCPYCHGGNDHQSIYDSNRRSQKFSVNLKHENDKHHPHMLVISCKSGTSAANYDWDGDYHEVPIKYWVSINYCPMCGRPLNEEEE</sequence>
<name>A0A2T5Q465_LIMRT</name>
<comment type="caution">
    <text evidence="1">The sequence shown here is derived from an EMBL/GenBank/DDBJ whole genome shotgun (WGS) entry which is preliminary data.</text>
</comment>
<evidence type="ECO:0000313" key="1">
    <source>
        <dbReference type="EMBL" id="PTV04274.1"/>
    </source>
</evidence>
<reference evidence="2" key="1">
    <citation type="submission" date="2018-04" db="EMBL/GenBank/DDBJ databases">
        <title>Draft Genome Sequences of 10 Lactobacillus Species from 22 Commercial Probiotic Products.</title>
        <authorList>
            <person name="Gangiredla J."/>
            <person name="Barnaba T.J."/>
            <person name="Mammel M.K."/>
            <person name="Lacher D.W."/>
            <person name="Elkins C.A."/>
            <person name="Lampel K.A."/>
            <person name="Whitehouse C.A."/>
            <person name="Tartera C."/>
        </authorList>
    </citation>
    <scope>NUCLEOTIDE SEQUENCE [LARGE SCALE GENOMIC DNA]</scope>
    <source>
        <strain evidence="2">DS12_10</strain>
    </source>
</reference>
<protein>
    <submittedName>
        <fullName evidence="1">Uncharacterized protein</fullName>
    </submittedName>
</protein>
<dbReference type="AlphaFoldDB" id="A0A2T5Q465"/>
<evidence type="ECO:0000313" key="2">
    <source>
        <dbReference type="Proteomes" id="UP000244083"/>
    </source>
</evidence>
<proteinExistence type="predicted"/>